<accession>A0A399JAN2</accession>
<evidence type="ECO:0000256" key="1">
    <source>
        <dbReference type="ARBA" id="ARBA00001946"/>
    </source>
</evidence>
<dbReference type="GO" id="GO:0019677">
    <property type="term" value="P:NAD+ catabolic process"/>
    <property type="evidence" value="ECO:0007669"/>
    <property type="project" value="TreeGrafter"/>
</dbReference>
<evidence type="ECO:0000256" key="3">
    <source>
        <dbReference type="ARBA" id="ARBA00009595"/>
    </source>
</evidence>
<sequence length="330" mass="33945">MTFASSPAPGSLGPLFLTGGAVDRGDEDRRSQGWLDAALEAPATRALLLAGGRTPVLGATLAAPLASEVREELAAAGTLVWLGRLDGVDWVTAAVTEEALAPVAAARGAALAGLREVGAELPLGEAALLTQASAVVHWHRVTRFCARCGAPTEAIDAGWVLRCTAEGTEHFPRTDPAVIVLVTDDEDRVLLGANAAWGGDRYSLFAGFVEPGESLEEAAAREVQEEAGVRLDAPVYAGSQPWPFPASLMLGFTARALGTDSTPDGEEIVSTRWFTRAELAAEVESGRIGIPGGISIAGALLGRWFGGELPQPPAAPAVDPNGGNGAGEGK</sequence>
<protein>
    <recommendedName>
        <fullName evidence="4">NAD(+) diphosphatase</fullName>
        <ecNumber evidence="4">3.6.1.22</ecNumber>
    </recommendedName>
</protein>
<dbReference type="RefSeq" id="WP_119424378.1">
    <property type="nucleotide sequence ID" value="NZ_QQXK01000010.1"/>
</dbReference>
<evidence type="ECO:0000259" key="12">
    <source>
        <dbReference type="PROSITE" id="PS51462"/>
    </source>
</evidence>
<dbReference type="EC" id="3.6.1.22" evidence="4"/>
<dbReference type="PROSITE" id="PS51462">
    <property type="entry name" value="NUDIX"/>
    <property type="match status" value="1"/>
</dbReference>
<name>A0A399JAN2_9MICC</name>
<dbReference type="SUPFAM" id="SSF55811">
    <property type="entry name" value="Nudix"/>
    <property type="match status" value="1"/>
</dbReference>
<dbReference type="InterPro" id="IPR050241">
    <property type="entry name" value="NAD-cap_RNA_hydrolase_NudC"/>
</dbReference>
<dbReference type="EMBL" id="QQXK01000010">
    <property type="protein sequence ID" value="RII42635.1"/>
    <property type="molecule type" value="Genomic_DNA"/>
</dbReference>
<dbReference type="CDD" id="cd03429">
    <property type="entry name" value="NUDIX_NADH_pyrophosphatase_Nudt13"/>
    <property type="match status" value="1"/>
</dbReference>
<evidence type="ECO:0000256" key="10">
    <source>
        <dbReference type="RuleBase" id="RU003476"/>
    </source>
</evidence>
<dbReference type="Pfam" id="PF09296">
    <property type="entry name" value="NUDIX-like"/>
    <property type="match status" value="1"/>
</dbReference>
<dbReference type="Pfam" id="PF00293">
    <property type="entry name" value="NUDIX"/>
    <property type="match status" value="1"/>
</dbReference>
<keyword evidence="6 10" id="KW-0378">Hydrolase</keyword>
<dbReference type="PRINTS" id="PR00502">
    <property type="entry name" value="NUDIXFAMILY"/>
</dbReference>
<evidence type="ECO:0000256" key="11">
    <source>
        <dbReference type="SAM" id="MobiDB-lite"/>
    </source>
</evidence>
<dbReference type="Proteomes" id="UP000265419">
    <property type="component" value="Unassembled WGS sequence"/>
</dbReference>
<dbReference type="GO" id="GO:0005829">
    <property type="term" value="C:cytosol"/>
    <property type="evidence" value="ECO:0007669"/>
    <property type="project" value="TreeGrafter"/>
</dbReference>
<comment type="similarity">
    <text evidence="3">Belongs to the Nudix hydrolase family. NudC subfamily.</text>
</comment>
<proteinExistence type="inferred from homology"/>
<dbReference type="InterPro" id="IPR049734">
    <property type="entry name" value="NudC-like_C"/>
</dbReference>
<dbReference type="InterPro" id="IPR015797">
    <property type="entry name" value="NUDIX_hydrolase-like_dom_sf"/>
</dbReference>
<organism evidence="13 14">
    <name type="scientific">Galactobacter valiniphilus</name>
    <dbReference type="NCBI Taxonomy" id="2676122"/>
    <lineage>
        <taxon>Bacteria</taxon>
        <taxon>Bacillati</taxon>
        <taxon>Actinomycetota</taxon>
        <taxon>Actinomycetes</taxon>
        <taxon>Micrococcales</taxon>
        <taxon>Micrococcaceae</taxon>
        <taxon>Galactobacter</taxon>
    </lineage>
</organism>
<evidence type="ECO:0000313" key="14">
    <source>
        <dbReference type="Proteomes" id="UP000265419"/>
    </source>
</evidence>
<reference evidence="13 14" key="1">
    <citation type="submission" date="2018-07" db="EMBL/GenBank/DDBJ databases">
        <title>Arthrobacter sp. nov., isolated from raw cow's milk with high bacterial count.</title>
        <authorList>
            <person name="Hahne J."/>
            <person name="Isele D."/>
            <person name="Lipski A."/>
        </authorList>
    </citation>
    <scope>NUCLEOTIDE SEQUENCE [LARGE SCALE GENOMIC DNA]</scope>
    <source>
        <strain evidence="13 14">JZ R-35</strain>
    </source>
</reference>
<feature type="region of interest" description="Disordered" evidence="11">
    <location>
        <begin position="310"/>
        <end position="330"/>
    </location>
</feature>
<evidence type="ECO:0000256" key="2">
    <source>
        <dbReference type="ARBA" id="ARBA00001947"/>
    </source>
</evidence>
<dbReference type="InterPro" id="IPR015376">
    <property type="entry name" value="Znr_NADH_PPase"/>
</dbReference>
<dbReference type="AlphaFoldDB" id="A0A399JAN2"/>
<dbReference type="GO" id="GO:0035529">
    <property type="term" value="F:NADH pyrophosphatase activity"/>
    <property type="evidence" value="ECO:0007669"/>
    <property type="project" value="TreeGrafter"/>
</dbReference>
<dbReference type="PANTHER" id="PTHR42904:SF6">
    <property type="entry name" value="NAD-CAPPED RNA HYDROLASE NUDT12"/>
    <property type="match status" value="1"/>
</dbReference>
<keyword evidence="14" id="KW-1185">Reference proteome</keyword>
<comment type="cofactor">
    <cofactor evidence="2">
        <name>Zn(2+)</name>
        <dbReference type="ChEBI" id="CHEBI:29105"/>
    </cofactor>
</comment>
<dbReference type="InterPro" id="IPR015375">
    <property type="entry name" value="NADH_PPase-like_N"/>
</dbReference>
<evidence type="ECO:0000256" key="4">
    <source>
        <dbReference type="ARBA" id="ARBA00012381"/>
    </source>
</evidence>
<evidence type="ECO:0000256" key="5">
    <source>
        <dbReference type="ARBA" id="ARBA00022723"/>
    </source>
</evidence>
<dbReference type="GO" id="GO:0006742">
    <property type="term" value="P:NADP+ catabolic process"/>
    <property type="evidence" value="ECO:0007669"/>
    <property type="project" value="TreeGrafter"/>
</dbReference>
<keyword evidence="7" id="KW-0460">Magnesium</keyword>
<evidence type="ECO:0000256" key="7">
    <source>
        <dbReference type="ARBA" id="ARBA00022842"/>
    </source>
</evidence>
<feature type="domain" description="Nudix hydrolase" evidence="12">
    <location>
        <begin position="172"/>
        <end position="296"/>
    </location>
</feature>
<dbReference type="GO" id="GO:0046872">
    <property type="term" value="F:metal ion binding"/>
    <property type="evidence" value="ECO:0007669"/>
    <property type="project" value="UniProtKB-KW"/>
</dbReference>
<evidence type="ECO:0000256" key="9">
    <source>
        <dbReference type="ARBA" id="ARBA00023679"/>
    </source>
</evidence>
<dbReference type="Gene3D" id="3.90.79.20">
    <property type="match status" value="1"/>
</dbReference>
<dbReference type="Pfam" id="PF09297">
    <property type="entry name" value="Zn_ribbon_NUD"/>
    <property type="match status" value="1"/>
</dbReference>
<dbReference type="InterPro" id="IPR020476">
    <property type="entry name" value="Nudix_hydrolase"/>
</dbReference>
<comment type="caution">
    <text evidence="13">The sequence shown here is derived from an EMBL/GenBank/DDBJ whole genome shotgun (WGS) entry which is preliminary data.</text>
</comment>
<evidence type="ECO:0000256" key="8">
    <source>
        <dbReference type="ARBA" id="ARBA00023027"/>
    </source>
</evidence>
<dbReference type="NCBIfam" id="NF001299">
    <property type="entry name" value="PRK00241.1"/>
    <property type="match status" value="1"/>
</dbReference>
<evidence type="ECO:0000313" key="13">
    <source>
        <dbReference type="EMBL" id="RII42635.1"/>
    </source>
</evidence>
<dbReference type="InterPro" id="IPR000086">
    <property type="entry name" value="NUDIX_hydrolase_dom"/>
</dbReference>
<keyword evidence="5" id="KW-0479">Metal-binding</keyword>
<dbReference type="GO" id="GO:0110153">
    <property type="term" value="F:RNA NAD-cap (NMN-forming) hydrolase activity"/>
    <property type="evidence" value="ECO:0007669"/>
    <property type="project" value="RHEA"/>
</dbReference>
<evidence type="ECO:0000256" key="6">
    <source>
        <dbReference type="ARBA" id="ARBA00022801"/>
    </source>
</evidence>
<keyword evidence="8" id="KW-0520">NAD</keyword>
<comment type="cofactor">
    <cofactor evidence="1">
        <name>Mg(2+)</name>
        <dbReference type="ChEBI" id="CHEBI:18420"/>
    </cofactor>
</comment>
<dbReference type="PANTHER" id="PTHR42904">
    <property type="entry name" value="NUDIX HYDROLASE, NUDC SUBFAMILY"/>
    <property type="match status" value="1"/>
</dbReference>
<dbReference type="Gene3D" id="3.90.79.10">
    <property type="entry name" value="Nucleoside Triphosphate Pyrophosphohydrolase"/>
    <property type="match status" value="1"/>
</dbReference>
<comment type="catalytic activity">
    <reaction evidence="9">
        <text>a 5'-end NAD(+)-phospho-ribonucleoside in mRNA + H2O = a 5'-end phospho-adenosine-phospho-ribonucleoside in mRNA + beta-nicotinamide D-ribonucleotide + 2 H(+)</text>
        <dbReference type="Rhea" id="RHEA:60876"/>
        <dbReference type="Rhea" id="RHEA-COMP:15698"/>
        <dbReference type="Rhea" id="RHEA-COMP:15719"/>
        <dbReference type="ChEBI" id="CHEBI:14649"/>
        <dbReference type="ChEBI" id="CHEBI:15377"/>
        <dbReference type="ChEBI" id="CHEBI:15378"/>
        <dbReference type="ChEBI" id="CHEBI:144029"/>
        <dbReference type="ChEBI" id="CHEBI:144051"/>
    </reaction>
    <physiologicalReaction direction="left-to-right" evidence="9">
        <dbReference type="Rhea" id="RHEA:60877"/>
    </physiologicalReaction>
</comment>
<gene>
    <name evidence="13" type="ORF">DWB68_06480</name>
</gene>
<dbReference type="PROSITE" id="PS00893">
    <property type="entry name" value="NUDIX_BOX"/>
    <property type="match status" value="1"/>
</dbReference>
<dbReference type="InterPro" id="IPR020084">
    <property type="entry name" value="NUDIX_hydrolase_CS"/>
</dbReference>